<reference evidence="4" key="1">
    <citation type="submission" date="2013-09" db="EMBL/GenBank/DDBJ databases">
        <title>The Genome Sequence of Anopheles culicifacies species A.</title>
        <authorList>
            <consortium name="The Broad Institute Genomics Platform"/>
            <person name="Neafsey D.E."/>
            <person name="Besansky N."/>
            <person name="Howell P."/>
            <person name="Walton C."/>
            <person name="Young S.K."/>
            <person name="Zeng Q."/>
            <person name="Gargeya S."/>
            <person name="Fitzgerald M."/>
            <person name="Haas B."/>
            <person name="Abouelleil A."/>
            <person name="Allen A.W."/>
            <person name="Alvarado L."/>
            <person name="Arachchi H.M."/>
            <person name="Berlin A.M."/>
            <person name="Chapman S.B."/>
            <person name="Gainer-Dewar J."/>
            <person name="Goldberg J."/>
            <person name="Griggs A."/>
            <person name="Gujja S."/>
            <person name="Hansen M."/>
            <person name="Howarth C."/>
            <person name="Imamovic A."/>
            <person name="Ireland A."/>
            <person name="Larimer J."/>
            <person name="McCowan C."/>
            <person name="Murphy C."/>
            <person name="Pearson M."/>
            <person name="Poon T.W."/>
            <person name="Priest M."/>
            <person name="Roberts A."/>
            <person name="Saif S."/>
            <person name="Shea T."/>
            <person name="Sisk P."/>
            <person name="Sykes S."/>
            <person name="Wortman J."/>
            <person name="Nusbaum C."/>
            <person name="Birren B."/>
        </authorList>
    </citation>
    <scope>NUCLEOTIDE SEQUENCE [LARGE SCALE GENOMIC DNA]</scope>
    <source>
        <strain evidence="4">A-37</strain>
    </source>
</reference>
<dbReference type="EMBL" id="AXCM01004966">
    <property type="status" value="NOT_ANNOTATED_CDS"/>
    <property type="molecule type" value="Genomic_DNA"/>
</dbReference>
<evidence type="ECO:0000256" key="1">
    <source>
        <dbReference type="ARBA" id="ARBA00022614"/>
    </source>
</evidence>
<dbReference type="VEuPathDB" id="VectorBase:ACUA015117"/>
<keyword evidence="2" id="KW-0677">Repeat</keyword>
<dbReference type="STRING" id="139723.A0A182MCR7"/>
<sequence length="499" mass="56134">MPAVELFQGETKSPNRVNNSPVANVYLCIHGPSIVHSAPQSCTIQGANCIYDKLNLSADGLQRLRASTRDQQFQITVERLITPYPDGVLLQLLAEFVQEVVYQQYYEQTLRIPPNAALVDLAIKNAPELRTIIVAAANNQLTSLQVQRSALRSVPDAFRNLNKLQHLDLDYNALETLSLDAFGSNSKIFILSCSYNKITQLVASRNASLIVPLVDLLLSYNRLKSINGSFFRPLQMLKFVNFDGNQIQRIEGAPLSLPQVKYISFMQNRLSQLDVSRWNVPELVEIFLERNNLTRIPIGIERLPSLTSLVLQNNLLTVVDMRRFENWTILQKIDLSGNLIRNVITSGTGRILLPNVTIVNLSQNQLTRVEYRRWDIPKLGTLMIAFNQFQQLPDLFQLFPKLNRVIAFQNPFLCSAIRRWQQYIADFKLSVDTTAFGLPSLQHSKKDGAIVVDPSGHSLASCGGPRINFPERISSARAFNKAQGSGLLYKLNETIAGKD</sequence>
<dbReference type="AlphaFoldDB" id="A0A182MCR7"/>
<dbReference type="GO" id="GO:0005615">
    <property type="term" value="C:extracellular space"/>
    <property type="evidence" value="ECO:0007669"/>
    <property type="project" value="TreeGrafter"/>
</dbReference>
<protein>
    <recommendedName>
        <fullName evidence="5">Leucine rich immune protein (Coil-less)</fullName>
    </recommendedName>
</protein>
<dbReference type="InterPro" id="IPR032675">
    <property type="entry name" value="LRR_dom_sf"/>
</dbReference>
<keyword evidence="4" id="KW-1185">Reference proteome</keyword>
<keyword evidence="1" id="KW-0433">Leucine-rich repeat</keyword>
<dbReference type="Pfam" id="PF13855">
    <property type="entry name" value="LRR_8"/>
    <property type="match status" value="2"/>
</dbReference>
<dbReference type="InterPro" id="IPR001611">
    <property type="entry name" value="Leu-rich_rpt"/>
</dbReference>
<organism evidence="3 4">
    <name type="scientific">Anopheles culicifacies</name>
    <dbReference type="NCBI Taxonomy" id="139723"/>
    <lineage>
        <taxon>Eukaryota</taxon>
        <taxon>Metazoa</taxon>
        <taxon>Ecdysozoa</taxon>
        <taxon>Arthropoda</taxon>
        <taxon>Hexapoda</taxon>
        <taxon>Insecta</taxon>
        <taxon>Pterygota</taxon>
        <taxon>Neoptera</taxon>
        <taxon>Endopterygota</taxon>
        <taxon>Diptera</taxon>
        <taxon>Nematocera</taxon>
        <taxon>Culicoidea</taxon>
        <taxon>Culicidae</taxon>
        <taxon>Anophelinae</taxon>
        <taxon>Anopheles</taxon>
        <taxon>culicifacies species complex</taxon>
    </lineage>
</organism>
<dbReference type="SMART" id="SM00369">
    <property type="entry name" value="LRR_TYP"/>
    <property type="match status" value="7"/>
</dbReference>
<dbReference type="Gene3D" id="3.80.10.10">
    <property type="entry name" value="Ribonuclease Inhibitor"/>
    <property type="match status" value="2"/>
</dbReference>
<dbReference type="InterPro" id="IPR003591">
    <property type="entry name" value="Leu-rich_rpt_typical-subtyp"/>
</dbReference>
<reference evidence="3" key="2">
    <citation type="submission" date="2020-05" db="UniProtKB">
        <authorList>
            <consortium name="EnsemblMetazoa"/>
        </authorList>
    </citation>
    <scope>IDENTIFICATION</scope>
    <source>
        <strain evidence="3">A-37</strain>
    </source>
</reference>
<dbReference type="PANTHER" id="PTHR45712:SF22">
    <property type="entry name" value="INSULIN-LIKE GROWTH FACTOR-BINDING PROTEIN COMPLEX ACID LABILE SUBUNIT"/>
    <property type="match status" value="1"/>
</dbReference>
<evidence type="ECO:0000313" key="3">
    <source>
        <dbReference type="EnsemblMetazoa" id="ACUA015117-PA"/>
    </source>
</evidence>
<proteinExistence type="predicted"/>
<accession>A0A182MCR7</accession>
<evidence type="ECO:0000313" key="4">
    <source>
        <dbReference type="Proteomes" id="UP000075883"/>
    </source>
</evidence>
<dbReference type="PANTHER" id="PTHR45712">
    <property type="entry name" value="AGAP008170-PA"/>
    <property type="match status" value="1"/>
</dbReference>
<evidence type="ECO:0000256" key="2">
    <source>
        <dbReference type="ARBA" id="ARBA00022737"/>
    </source>
</evidence>
<evidence type="ECO:0008006" key="5">
    <source>
        <dbReference type="Google" id="ProtNLM"/>
    </source>
</evidence>
<dbReference type="SUPFAM" id="SSF52058">
    <property type="entry name" value="L domain-like"/>
    <property type="match status" value="1"/>
</dbReference>
<dbReference type="EnsemblMetazoa" id="ACUA015117-RA">
    <property type="protein sequence ID" value="ACUA015117-PA"/>
    <property type="gene ID" value="ACUA015117"/>
</dbReference>
<name>A0A182MCR7_9DIPT</name>
<dbReference type="Proteomes" id="UP000075883">
    <property type="component" value="Unassembled WGS sequence"/>
</dbReference>
<dbReference type="InterPro" id="IPR050333">
    <property type="entry name" value="SLRP"/>
</dbReference>